<organism evidence="1 2">
    <name type="scientific">Elliptochloris bilobata</name>
    <dbReference type="NCBI Taxonomy" id="381761"/>
    <lineage>
        <taxon>Eukaryota</taxon>
        <taxon>Viridiplantae</taxon>
        <taxon>Chlorophyta</taxon>
        <taxon>core chlorophytes</taxon>
        <taxon>Trebouxiophyceae</taxon>
        <taxon>Trebouxiophyceae incertae sedis</taxon>
        <taxon>Elliptochloris clade</taxon>
        <taxon>Elliptochloris</taxon>
    </lineage>
</organism>
<dbReference type="GO" id="GO:0016485">
    <property type="term" value="P:protein processing"/>
    <property type="evidence" value="ECO:0007669"/>
    <property type="project" value="InterPro"/>
</dbReference>
<evidence type="ECO:0000313" key="2">
    <source>
        <dbReference type="Proteomes" id="UP001445335"/>
    </source>
</evidence>
<gene>
    <name evidence="1" type="ORF">WJX81_006059</name>
</gene>
<dbReference type="Proteomes" id="UP001445335">
    <property type="component" value="Unassembled WGS sequence"/>
</dbReference>
<keyword evidence="2" id="KW-1185">Reference proteome</keyword>
<dbReference type="PANTHER" id="PTHR21004">
    <property type="entry name" value="SERINE PROTEASE-RELATED"/>
    <property type="match status" value="1"/>
</dbReference>
<reference evidence="1 2" key="1">
    <citation type="journal article" date="2024" name="Nat. Commun.">
        <title>Phylogenomics reveals the evolutionary origins of lichenization in chlorophyte algae.</title>
        <authorList>
            <person name="Puginier C."/>
            <person name="Libourel C."/>
            <person name="Otte J."/>
            <person name="Skaloud P."/>
            <person name="Haon M."/>
            <person name="Grisel S."/>
            <person name="Petersen M."/>
            <person name="Berrin J.G."/>
            <person name="Delaux P.M."/>
            <person name="Dal Grande F."/>
            <person name="Keller J."/>
        </authorList>
    </citation>
    <scope>NUCLEOTIDE SEQUENCE [LARGE SCALE GENOMIC DNA]</scope>
    <source>
        <strain evidence="1 2">SAG 245.80</strain>
    </source>
</reference>
<protein>
    <submittedName>
        <fullName evidence="1">Uncharacterized protein</fullName>
    </submittedName>
</protein>
<proteinExistence type="predicted"/>
<dbReference type="EMBL" id="JALJOU010000120">
    <property type="protein sequence ID" value="KAK9819402.1"/>
    <property type="molecule type" value="Genomic_DNA"/>
</dbReference>
<dbReference type="GO" id="GO:0005777">
    <property type="term" value="C:peroxisome"/>
    <property type="evidence" value="ECO:0007669"/>
    <property type="project" value="InterPro"/>
</dbReference>
<accession>A0AAW1QDD2</accession>
<sequence>MAAEYALALSGLITVTGPDPKLAKATPRAFYLASDGHTTMSASGLCLGSLFLCPASAVLPFLQEVAREALLQAPQRSLVPGTRIEMRREEEMYQGELAGFLEVIGEAVARLEQLAEGAPAPARGAPLLAAGSPFGALSPRHFAGSVTAGIVSNVVAAEQGSEAVVLLADLRCLPGLKCRW</sequence>
<comment type="caution">
    <text evidence="1">The sequence shown here is derived from an EMBL/GenBank/DDBJ whole genome shotgun (WGS) entry which is preliminary data.</text>
</comment>
<dbReference type="GO" id="GO:0004252">
    <property type="term" value="F:serine-type endopeptidase activity"/>
    <property type="evidence" value="ECO:0007669"/>
    <property type="project" value="InterPro"/>
</dbReference>
<dbReference type="AlphaFoldDB" id="A0AAW1QDD2"/>
<evidence type="ECO:0000313" key="1">
    <source>
        <dbReference type="EMBL" id="KAK9819402.1"/>
    </source>
</evidence>
<dbReference type="PANTHER" id="PTHR21004:SF0">
    <property type="entry name" value="PEROXISOMAL LEADER PEPTIDE-PROCESSING PROTEASE"/>
    <property type="match status" value="1"/>
</dbReference>
<dbReference type="InterPro" id="IPR039245">
    <property type="entry name" value="TYSND1/DEG15"/>
</dbReference>
<name>A0AAW1QDD2_9CHLO</name>